<evidence type="ECO:0000313" key="3">
    <source>
        <dbReference type="EMBL" id="NEU74693.1"/>
    </source>
</evidence>
<feature type="transmembrane region" description="Helical" evidence="1">
    <location>
        <begin position="97"/>
        <end position="118"/>
    </location>
</feature>
<feature type="transmembrane region" description="Helical" evidence="1">
    <location>
        <begin position="232"/>
        <end position="250"/>
    </location>
</feature>
<feature type="transmembrane region" description="Helical" evidence="1">
    <location>
        <begin position="150"/>
        <end position="167"/>
    </location>
</feature>
<dbReference type="InterPro" id="IPR012429">
    <property type="entry name" value="HGSNAT_cat"/>
</dbReference>
<proteinExistence type="predicted"/>
<keyword evidence="1" id="KW-0812">Transmembrane</keyword>
<feature type="transmembrane region" description="Helical" evidence="1">
    <location>
        <begin position="311"/>
        <end position="337"/>
    </location>
</feature>
<reference evidence="3 4" key="1">
    <citation type="journal article" date="2015" name="Genome Announc.">
        <title>Draft Genome Sequence of Cyanobacterium Hassallia byssoidea Strain VB512170, Isolated from Monuments in India.</title>
        <authorList>
            <person name="Singh D."/>
            <person name="Chandrababunaidu M.M."/>
            <person name="Panda A."/>
            <person name="Sen D."/>
            <person name="Bhattacharyya S."/>
            <person name="Adhikary S.P."/>
            <person name="Tripathy S."/>
        </authorList>
    </citation>
    <scope>NUCLEOTIDE SEQUENCE [LARGE SCALE GENOMIC DNA]</scope>
    <source>
        <strain evidence="3 4">VB512170</strain>
    </source>
</reference>
<keyword evidence="1" id="KW-1133">Transmembrane helix</keyword>
<feature type="transmembrane region" description="Helical" evidence="1">
    <location>
        <begin position="281"/>
        <end position="299"/>
    </location>
</feature>
<accession>A0A846HCB2</accession>
<dbReference type="AlphaFoldDB" id="A0A846HCB2"/>
<dbReference type="PANTHER" id="PTHR40407">
    <property type="entry name" value="MEMBRANE PROTEIN-LIKE PROTEIN"/>
    <property type="match status" value="1"/>
</dbReference>
<feature type="transmembrane region" description="Helical" evidence="1">
    <location>
        <begin position="198"/>
        <end position="220"/>
    </location>
</feature>
<dbReference type="Pfam" id="PF07786">
    <property type="entry name" value="HGSNAT_cat"/>
    <property type="match status" value="1"/>
</dbReference>
<evidence type="ECO:0000313" key="4">
    <source>
        <dbReference type="Proteomes" id="UP000031549"/>
    </source>
</evidence>
<dbReference type="EMBL" id="JTCM02000047">
    <property type="protein sequence ID" value="NEU74693.1"/>
    <property type="molecule type" value="Genomic_DNA"/>
</dbReference>
<protein>
    <submittedName>
        <fullName evidence="3">DUF1624 domain-containing protein</fullName>
    </submittedName>
</protein>
<feature type="transmembrane region" description="Helical" evidence="1">
    <location>
        <begin position="124"/>
        <end position="145"/>
    </location>
</feature>
<gene>
    <name evidence="3" type="ORF">PI95_019565</name>
</gene>
<keyword evidence="4" id="KW-1185">Reference proteome</keyword>
<name>A0A846HCB2_9CYAN</name>
<sequence length="399" mass="46494">MSFSNNETPSTNQLRTKRIISIDMLRGLVMVLMALDHVRDFFTNVRFRPTDLTQTNVPLFLTRWVTHLCAPTFIFLAGVAVYLYFGRRPQSKQELSRYLIIRGLWLVFLELTVVRFGWLFDPTYSFLAAGVLWALGWSMVVLAALIRMPIPLIAALGILLIGGHNLFDNIHVEQLGRWGWLWAVLHEPKMFTPFPHKIFVISYPLIPWIGVMATGYAFGTVFKEEKAYRQRLLRRLGLGLIAGFVVLRALNVYGDPYPWTVQSSFSHTILSFINCQKYPPSLLYLLITLGLAMLLLYLFEKHKWRIFQPLVVFGQVPLFFYIIHLWLIHLTAILVALPKYGLKAIIMPFIVSRLMPADYGYDLPMIYNIWIIMIILLYPLCSWFRNYKTKYPSKWLQYL</sequence>
<dbReference type="RefSeq" id="WP_039743574.1">
    <property type="nucleotide sequence ID" value="NZ_JTCM02000047.1"/>
</dbReference>
<dbReference type="PANTHER" id="PTHR40407:SF1">
    <property type="entry name" value="HEPARAN-ALPHA-GLUCOSAMINIDE N-ACETYLTRANSFERASE CATALYTIC DOMAIN-CONTAINING PROTEIN"/>
    <property type="match status" value="1"/>
</dbReference>
<dbReference type="Proteomes" id="UP000031549">
    <property type="component" value="Unassembled WGS sequence"/>
</dbReference>
<organism evidence="3 4">
    <name type="scientific">Hassallia byssoidea VB512170</name>
    <dbReference type="NCBI Taxonomy" id="1304833"/>
    <lineage>
        <taxon>Bacteria</taxon>
        <taxon>Bacillati</taxon>
        <taxon>Cyanobacteriota</taxon>
        <taxon>Cyanophyceae</taxon>
        <taxon>Nostocales</taxon>
        <taxon>Tolypothrichaceae</taxon>
        <taxon>Hassallia</taxon>
    </lineage>
</organism>
<feature type="transmembrane region" description="Helical" evidence="1">
    <location>
        <begin position="365"/>
        <end position="384"/>
    </location>
</feature>
<keyword evidence="1" id="KW-0472">Membrane</keyword>
<feature type="transmembrane region" description="Helical" evidence="1">
    <location>
        <begin position="64"/>
        <end position="85"/>
    </location>
</feature>
<evidence type="ECO:0000256" key="1">
    <source>
        <dbReference type="SAM" id="Phobius"/>
    </source>
</evidence>
<evidence type="ECO:0000259" key="2">
    <source>
        <dbReference type="Pfam" id="PF07786"/>
    </source>
</evidence>
<feature type="domain" description="Heparan-alpha-glucosaminide N-acetyltransferase catalytic" evidence="2">
    <location>
        <begin position="18"/>
        <end position="229"/>
    </location>
</feature>
<comment type="caution">
    <text evidence="3">The sequence shown here is derived from an EMBL/GenBank/DDBJ whole genome shotgun (WGS) entry which is preliminary data.</text>
</comment>